<accession>A0A0K2VDH3</accession>
<sequence length="63" mass="6706">MGLPKVCPEEAKSALVSLCLNMTVASRLQYSPSQTTVHTSPVSPSPSSPKAETSCELERGEEK</sequence>
<organism evidence="2">
    <name type="scientific">Lepeophtheirus salmonis</name>
    <name type="common">Salmon louse</name>
    <name type="synonym">Caligus salmonis</name>
    <dbReference type="NCBI Taxonomy" id="72036"/>
    <lineage>
        <taxon>Eukaryota</taxon>
        <taxon>Metazoa</taxon>
        <taxon>Ecdysozoa</taxon>
        <taxon>Arthropoda</taxon>
        <taxon>Crustacea</taxon>
        <taxon>Multicrustacea</taxon>
        <taxon>Hexanauplia</taxon>
        <taxon>Copepoda</taxon>
        <taxon>Siphonostomatoida</taxon>
        <taxon>Caligidae</taxon>
        <taxon>Lepeophtheirus</taxon>
    </lineage>
</organism>
<dbReference type="AlphaFoldDB" id="A0A0K2VDH3"/>
<dbReference type="EMBL" id="HACA01030999">
    <property type="protein sequence ID" value="CDW48360.1"/>
    <property type="molecule type" value="Transcribed_RNA"/>
</dbReference>
<feature type="region of interest" description="Disordered" evidence="1">
    <location>
        <begin position="31"/>
        <end position="63"/>
    </location>
</feature>
<evidence type="ECO:0000313" key="2">
    <source>
        <dbReference type="EMBL" id="CDW48360.1"/>
    </source>
</evidence>
<protein>
    <submittedName>
        <fullName evidence="2">Uncharacterized protein</fullName>
    </submittedName>
</protein>
<evidence type="ECO:0000256" key="1">
    <source>
        <dbReference type="SAM" id="MobiDB-lite"/>
    </source>
</evidence>
<reference evidence="2" key="1">
    <citation type="submission" date="2014-05" db="EMBL/GenBank/DDBJ databases">
        <authorList>
            <person name="Chronopoulou M."/>
        </authorList>
    </citation>
    <scope>NUCLEOTIDE SEQUENCE</scope>
    <source>
        <tissue evidence="2">Whole organism</tissue>
    </source>
</reference>
<proteinExistence type="predicted"/>
<name>A0A0K2VDH3_LEPSM</name>
<feature type="compositionally biased region" description="Low complexity" evidence="1">
    <location>
        <begin position="31"/>
        <end position="42"/>
    </location>
</feature>